<dbReference type="SMART" id="SM00285">
    <property type="entry name" value="PBD"/>
    <property type="match status" value="1"/>
</dbReference>
<feature type="compositionally biased region" description="Acidic residues" evidence="2">
    <location>
        <begin position="36"/>
        <end position="59"/>
    </location>
</feature>
<protein>
    <submittedName>
        <fullName evidence="5">Uncharacterized protein</fullName>
    </submittedName>
</protein>
<comment type="caution">
    <text evidence="5">The sequence shown here is derived from an EMBL/GenBank/DDBJ whole genome shotgun (WGS) entry which is preliminary data.</text>
</comment>
<dbReference type="InterPro" id="IPR000095">
    <property type="entry name" value="CRIB_dom"/>
</dbReference>
<dbReference type="Gene3D" id="1.10.555.10">
    <property type="entry name" value="Rho GTPase activation protein"/>
    <property type="match status" value="1"/>
</dbReference>
<dbReference type="PANTHER" id="PTHR23177">
    <property type="entry name" value="MKIAA1688 PROTEIN"/>
    <property type="match status" value="1"/>
</dbReference>
<evidence type="ECO:0000259" key="4">
    <source>
        <dbReference type="PROSITE" id="PS50238"/>
    </source>
</evidence>
<dbReference type="InterPro" id="IPR008936">
    <property type="entry name" value="Rho_GTPase_activation_prot"/>
</dbReference>
<keyword evidence="6" id="KW-1185">Reference proteome</keyword>
<evidence type="ECO:0000313" key="5">
    <source>
        <dbReference type="EMBL" id="KAK9910111.1"/>
    </source>
</evidence>
<gene>
    <name evidence="5" type="ORF">M0R45_034086</name>
</gene>
<dbReference type="SUPFAM" id="SSF48350">
    <property type="entry name" value="GTPase activation domain, GAP"/>
    <property type="match status" value="1"/>
</dbReference>
<dbReference type="AlphaFoldDB" id="A0AAW1VQ40"/>
<dbReference type="GO" id="GO:0005096">
    <property type="term" value="F:GTPase activator activity"/>
    <property type="evidence" value="ECO:0007669"/>
    <property type="project" value="UniProtKB-KW"/>
</dbReference>
<dbReference type="SMART" id="SM00324">
    <property type="entry name" value="RhoGAP"/>
    <property type="match status" value="1"/>
</dbReference>
<keyword evidence="1" id="KW-0343">GTPase activation</keyword>
<dbReference type="CDD" id="cd00159">
    <property type="entry name" value="RhoGAP"/>
    <property type="match status" value="1"/>
</dbReference>
<feature type="region of interest" description="Disordered" evidence="2">
    <location>
        <begin position="21"/>
        <end position="81"/>
    </location>
</feature>
<dbReference type="GO" id="GO:0007165">
    <property type="term" value="P:signal transduction"/>
    <property type="evidence" value="ECO:0007669"/>
    <property type="project" value="InterPro"/>
</dbReference>
<dbReference type="InterPro" id="IPR036936">
    <property type="entry name" value="CRIB_dom_sf"/>
</dbReference>
<dbReference type="CDD" id="cd00132">
    <property type="entry name" value="CRIB"/>
    <property type="match status" value="1"/>
</dbReference>
<dbReference type="Pfam" id="PF00620">
    <property type="entry name" value="RhoGAP"/>
    <property type="match status" value="1"/>
</dbReference>
<dbReference type="EMBL" id="JBEDUW010000007">
    <property type="protein sequence ID" value="KAK9910111.1"/>
    <property type="molecule type" value="Genomic_DNA"/>
</dbReference>
<dbReference type="Pfam" id="PF00786">
    <property type="entry name" value="PBD"/>
    <property type="match status" value="1"/>
</dbReference>
<evidence type="ECO:0000256" key="1">
    <source>
        <dbReference type="ARBA" id="ARBA00022468"/>
    </source>
</evidence>
<feature type="compositionally biased region" description="Polar residues" evidence="2">
    <location>
        <begin position="63"/>
        <end position="78"/>
    </location>
</feature>
<dbReference type="InterPro" id="IPR044785">
    <property type="entry name" value="RopGAP1-5"/>
</dbReference>
<dbReference type="InterPro" id="IPR000198">
    <property type="entry name" value="RhoGAP_dom"/>
</dbReference>
<feature type="domain" description="CRIB" evidence="3">
    <location>
        <begin position="120"/>
        <end position="133"/>
    </location>
</feature>
<accession>A0AAW1VQ40</accession>
<proteinExistence type="predicted"/>
<dbReference type="PROSITE" id="PS50108">
    <property type="entry name" value="CRIB"/>
    <property type="match status" value="1"/>
</dbReference>
<dbReference type="PANTHER" id="PTHR23177:SF74">
    <property type="entry name" value="RHO GTPASE-ACTIVATING PROTEIN 3"/>
    <property type="match status" value="1"/>
</dbReference>
<evidence type="ECO:0000256" key="2">
    <source>
        <dbReference type="SAM" id="MobiDB-lite"/>
    </source>
</evidence>
<feature type="domain" description="Rho-GAP" evidence="4">
    <location>
        <begin position="168"/>
        <end position="342"/>
    </location>
</feature>
<sequence>MARLFRSKSCGLVGLTEFSIAPPTPFSHHHHNNKTEDEEEEEEDEKGPEFEDEGDDYEEESYKASTPFLNPMSRANRTNKGRDFQGQNQFAILDILVAALRKSLITCSVERDDVASSIDISSPTEVRHVSHVTFDRFNGFLGLPTELEPEVPRRAPSASASVFGVSAKSMQCSYDDKGNSVPTILLMMQKRLYSGGGLKAEGIFRINAENSQEERVRNQLNSGVVPHGIDVHCLAGLIKAWFRELPTRVLDSITPEQVMRCNTEDDCTGLVKSLPATEASLLDWALNLMADVAQNEQHNKMNARNIAMVFAPNMTEMADPLTALLHAVQVMNFLKTLILKILREREESAAAEARLNSSCSKSLNHNDDLPHSIMGPVQDDSLMTNTMDSPEACCIDEKLWCSPVMSDEEDESNSNSSTSSKHELECSENGCRAGGYEAGDWLSLRKGVRKLCSHPVFQLSKPAKKSANVGIVNTREGGGEAWA</sequence>
<dbReference type="Proteomes" id="UP001457282">
    <property type="component" value="Unassembled WGS sequence"/>
</dbReference>
<reference evidence="5 6" key="1">
    <citation type="journal article" date="2023" name="G3 (Bethesda)">
        <title>A chromosome-length genome assembly and annotation of blackberry (Rubus argutus, cv. 'Hillquist').</title>
        <authorList>
            <person name="Bruna T."/>
            <person name="Aryal R."/>
            <person name="Dudchenko O."/>
            <person name="Sargent D.J."/>
            <person name="Mead D."/>
            <person name="Buti M."/>
            <person name="Cavallini A."/>
            <person name="Hytonen T."/>
            <person name="Andres J."/>
            <person name="Pham M."/>
            <person name="Weisz D."/>
            <person name="Mascagni F."/>
            <person name="Usai G."/>
            <person name="Natali L."/>
            <person name="Bassil N."/>
            <person name="Fernandez G.E."/>
            <person name="Lomsadze A."/>
            <person name="Armour M."/>
            <person name="Olukolu B."/>
            <person name="Poorten T."/>
            <person name="Britton C."/>
            <person name="Davik J."/>
            <person name="Ashrafi H."/>
            <person name="Aiden E.L."/>
            <person name="Borodovsky M."/>
            <person name="Worthington M."/>
        </authorList>
    </citation>
    <scope>NUCLEOTIDE SEQUENCE [LARGE SCALE GENOMIC DNA]</scope>
    <source>
        <strain evidence="5">PI 553951</strain>
    </source>
</reference>
<organism evidence="5 6">
    <name type="scientific">Rubus argutus</name>
    <name type="common">Southern blackberry</name>
    <dbReference type="NCBI Taxonomy" id="59490"/>
    <lineage>
        <taxon>Eukaryota</taxon>
        <taxon>Viridiplantae</taxon>
        <taxon>Streptophyta</taxon>
        <taxon>Embryophyta</taxon>
        <taxon>Tracheophyta</taxon>
        <taxon>Spermatophyta</taxon>
        <taxon>Magnoliopsida</taxon>
        <taxon>eudicotyledons</taxon>
        <taxon>Gunneridae</taxon>
        <taxon>Pentapetalae</taxon>
        <taxon>rosids</taxon>
        <taxon>fabids</taxon>
        <taxon>Rosales</taxon>
        <taxon>Rosaceae</taxon>
        <taxon>Rosoideae</taxon>
        <taxon>Rosoideae incertae sedis</taxon>
        <taxon>Rubus</taxon>
    </lineage>
</organism>
<dbReference type="FunFam" id="1.10.555.10:FF:000046">
    <property type="entry name" value="Rho GTPase-activating protein 5"/>
    <property type="match status" value="1"/>
</dbReference>
<dbReference type="PROSITE" id="PS50238">
    <property type="entry name" value="RHOGAP"/>
    <property type="match status" value="1"/>
</dbReference>
<evidence type="ECO:0000313" key="6">
    <source>
        <dbReference type="Proteomes" id="UP001457282"/>
    </source>
</evidence>
<evidence type="ECO:0000259" key="3">
    <source>
        <dbReference type="PROSITE" id="PS50108"/>
    </source>
</evidence>
<name>A0AAW1VQ40_RUBAR</name>
<dbReference type="Gene3D" id="3.90.810.10">
    <property type="entry name" value="CRIB domain"/>
    <property type="match status" value="1"/>
</dbReference>